<dbReference type="InterPro" id="IPR019949">
    <property type="entry name" value="CmoO-like"/>
</dbReference>
<accession>A0ABU1ZYX5</accession>
<dbReference type="InterPro" id="IPR036661">
    <property type="entry name" value="Luciferase-like_sf"/>
</dbReference>
<dbReference type="InterPro" id="IPR050766">
    <property type="entry name" value="Bact_Lucif_Oxidored"/>
</dbReference>
<dbReference type="PANTHER" id="PTHR30137:SF6">
    <property type="entry name" value="LUCIFERASE-LIKE MONOOXYGENASE"/>
    <property type="match status" value="1"/>
</dbReference>
<comment type="similarity">
    <text evidence="1">To bacterial alkanal monooxygenase alpha and beta chains.</text>
</comment>
<evidence type="ECO:0000259" key="2">
    <source>
        <dbReference type="Pfam" id="PF00296"/>
    </source>
</evidence>
<protein>
    <submittedName>
        <fullName evidence="3">Luciferase family oxidoreductase group 1</fullName>
    </submittedName>
</protein>
<dbReference type="Pfam" id="PF00296">
    <property type="entry name" value="Bac_luciferase"/>
    <property type="match status" value="1"/>
</dbReference>
<dbReference type="InterPro" id="IPR011251">
    <property type="entry name" value="Luciferase-like_dom"/>
</dbReference>
<gene>
    <name evidence="3" type="ORF">J2S39_001819</name>
</gene>
<organism evidence="3 4">
    <name type="scientific">Corynebacterium guangdongense</name>
    <dbReference type="NCBI Taxonomy" id="1783348"/>
    <lineage>
        <taxon>Bacteria</taxon>
        <taxon>Bacillati</taxon>
        <taxon>Actinomycetota</taxon>
        <taxon>Actinomycetes</taxon>
        <taxon>Mycobacteriales</taxon>
        <taxon>Corynebacteriaceae</taxon>
        <taxon>Corynebacterium</taxon>
    </lineage>
</organism>
<comment type="caution">
    <text evidence="3">The sequence shown here is derived from an EMBL/GenBank/DDBJ whole genome shotgun (WGS) entry which is preliminary data.</text>
</comment>
<sequence>MRFSVLDRAHSLAGESESETLRSVVAHARDVEKLGFGRFFTAEHHAVPGIAGSQPALLAAAVGAATETIRVGTAGIMLPSHPPLIVAEQIAVLEALFPGRVDAGVGNSVGFTGPVRGALRQGEPVELKKRYADDLAELMAFLSGEGPVTARPANDGATPLWVLAGFRSLSVAAELGLRVIVGGPSLVAGEGRTHEGLEQYRRRFIPSANAPEPEVIVSLDLAVADTEEAARDLLLPQIHSTVISRRTGSFEHLARVADIDHGPLSGRERQRIREGLEATVHGTPAQVREELKRIVAYTGSDDVLITAGMSDPAGRARSEELLAGLAD</sequence>
<dbReference type="SUPFAM" id="SSF51679">
    <property type="entry name" value="Bacterial luciferase-like"/>
    <property type="match status" value="1"/>
</dbReference>
<dbReference type="NCBIfam" id="TIGR03558">
    <property type="entry name" value="oxido_grp_1"/>
    <property type="match status" value="1"/>
</dbReference>
<dbReference type="Gene3D" id="3.20.20.30">
    <property type="entry name" value="Luciferase-like domain"/>
    <property type="match status" value="1"/>
</dbReference>
<proteinExistence type="predicted"/>
<evidence type="ECO:0000313" key="4">
    <source>
        <dbReference type="Proteomes" id="UP001180840"/>
    </source>
</evidence>
<dbReference type="EMBL" id="JAVDXZ010000001">
    <property type="protein sequence ID" value="MDR7330143.1"/>
    <property type="molecule type" value="Genomic_DNA"/>
</dbReference>
<feature type="domain" description="Luciferase-like" evidence="2">
    <location>
        <begin position="1"/>
        <end position="299"/>
    </location>
</feature>
<evidence type="ECO:0000256" key="1">
    <source>
        <dbReference type="ARBA" id="ARBA00007789"/>
    </source>
</evidence>
<evidence type="ECO:0000313" key="3">
    <source>
        <dbReference type="EMBL" id="MDR7330143.1"/>
    </source>
</evidence>
<dbReference type="RefSeq" id="WP_290195577.1">
    <property type="nucleotide sequence ID" value="NZ_CP047654.1"/>
</dbReference>
<reference evidence="3" key="1">
    <citation type="submission" date="2023-07" db="EMBL/GenBank/DDBJ databases">
        <title>Sequencing the genomes of 1000 actinobacteria strains.</title>
        <authorList>
            <person name="Klenk H.-P."/>
        </authorList>
    </citation>
    <scope>NUCLEOTIDE SEQUENCE</scope>
    <source>
        <strain evidence="3">DSM 107476</strain>
    </source>
</reference>
<dbReference type="Proteomes" id="UP001180840">
    <property type="component" value="Unassembled WGS sequence"/>
</dbReference>
<dbReference type="PANTHER" id="PTHR30137">
    <property type="entry name" value="LUCIFERASE-LIKE MONOOXYGENASE"/>
    <property type="match status" value="1"/>
</dbReference>
<name>A0ABU1ZYX5_9CORY</name>
<keyword evidence="4" id="KW-1185">Reference proteome</keyword>